<feature type="transmembrane region" description="Helical" evidence="2">
    <location>
        <begin position="510"/>
        <end position="535"/>
    </location>
</feature>
<dbReference type="PANTHER" id="PTHR22625:SF70">
    <property type="entry name" value="PLEXIN A, ISOFORM A"/>
    <property type="match status" value="1"/>
</dbReference>
<sequence length="678" mass="75541">MISVLLIYTTVVTVTAQTNLTPYGITQSSSLSNDTVKGKPENAVYPPISNQYSLDNCSSTGLAVSGISATWWLFKFSLDTAYITDIIIYYREDYANRMNGSKLYVTNTSTIPPVGYLCYEDPFSPRGPYPNITQTIPCNQLGKYVIYYDNNGSDEASNIFLPVVELCYVAINGPVCYKPDLVNFTTSCAPEVYQVFPTSGPVNGGTVLTISGNYLGNVNDSISIDIGGVRCTNLTVQTPYTTLTCIIGKTNATNTMGVLVLVNANNYSDLNTVFFTFKEPKITYFSPKKGILSGNTTVTIHGQNIGFEGQNRYNISFCDDKVCIKCSEYQKTPSSQNNYIKCKTGISTMSRNMNRLKVVIDDLTVLTLNETFQYLPDPTFNISTEIPKALQSGGVTFTIRGEGFNNVGVITVDRVVKPCDVPDDTSTECETPPRLQNQHNNQTIEVHFDGVTIQVTIEYVDDPAFENFTDVYQYDKQSSIEIKVNVIKIKVDIGDLQYKTETTTENSNTFVMVVGILAAGVVVTIIIGISAVLVLRRKKTKAANEFKMELIAKAEMIQQARREGLSERIENLRGEDGDPYTEPDESVYDEIHSDEENANDGYDELGQRSPKNPYNQLQQKRDYNPSQDEINADDELQTNKQSDYLNICEGYEKQISRNDPLFINQLQQVLKTKITNKS</sequence>
<comment type="caution">
    <text evidence="5">The sequence shown here is derived from an EMBL/GenBank/DDBJ whole genome shotgun (WGS) entry which is preliminary data.</text>
</comment>
<dbReference type="InterPro" id="IPR014756">
    <property type="entry name" value="Ig_E-set"/>
</dbReference>
<dbReference type="Pfam" id="PF01833">
    <property type="entry name" value="TIG"/>
    <property type="match status" value="3"/>
</dbReference>
<dbReference type="Proteomes" id="UP000683360">
    <property type="component" value="Unassembled WGS sequence"/>
</dbReference>
<keyword evidence="2" id="KW-0812">Transmembrane</keyword>
<evidence type="ECO:0000256" key="3">
    <source>
        <dbReference type="SAM" id="SignalP"/>
    </source>
</evidence>
<feature type="region of interest" description="Disordered" evidence="1">
    <location>
        <begin position="596"/>
        <end position="641"/>
    </location>
</feature>
<feature type="compositionally biased region" description="Polar residues" evidence="1">
    <location>
        <begin position="609"/>
        <end position="629"/>
    </location>
</feature>
<dbReference type="Gene3D" id="2.60.120.260">
    <property type="entry name" value="Galactose-binding domain-like"/>
    <property type="match status" value="1"/>
</dbReference>
<proteinExistence type="predicted"/>
<feature type="domain" description="IPT/TIG" evidence="4">
    <location>
        <begin position="189"/>
        <end position="278"/>
    </location>
</feature>
<feature type="domain" description="IPT/TIG" evidence="4">
    <location>
        <begin position="279"/>
        <end position="375"/>
    </location>
</feature>
<feature type="domain" description="IPT/TIG" evidence="4">
    <location>
        <begin position="377"/>
        <end position="460"/>
    </location>
</feature>
<dbReference type="SUPFAM" id="SSF81296">
    <property type="entry name" value="E set domains"/>
    <property type="match status" value="2"/>
</dbReference>
<feature type="chain" id="PRO_5035914755" evidence="3">
    <location>
        <begin position="17"/>
        <end position="678"/>
    </location>
</feature>
<dbReference type="CDD" id="cd00102">
    <property type="entry name" value="IPT"/>
    <property type="match status" value="1"/>
</dbReference>
<evidence type="ECO:0000313" key="5">
    <source>
        <dbReference type="EMBL" id="CAG2187327.1"/>
    </source>
</evidence>
<reference evidence="5" key="1">
    <citation type="submission" date="2021-03" db="EMBL/GenBank/DDBJ databases">
        <authorList>
            <person name="Bekaert M."/>
        </authorList>
    </citation>
    <scope>NUCLEOTIDE SEQUENCE</scope>
</reference>
<keyword evidence="6" id="KW-1185">Reference proteome</keyword>
<dbReference type="GO" id="GO:0017154">
    <property type="term" value="F:semaphorin receptor activity"/>
    <property type="evidence" value="ECO:0007669"/>
    <property type="project" value="InterPro"/>
</dbReference>
<dbReference type="CDD" id="cd00603">
    <property type="entry name" value="IPT_PCSR"/>
    <property type="match status" value="2"/>
</dbReference>
<dbReference type="GO" id="GO:0005886">
    <property type="term" value="C:plasma membrane"/>
    <property type="evidence" value="ECO:0007669"/>
    <property type="project" value="TreeGrafter"/>
</dbReference>
<gene>
    <name evidence="5" type="ORF">MEDL_2815</name>
</gene>
<keyword evidence="2" id="KW-0472">Membrane</keyword>
<dbReference type="InterPro" id="IPR013783">
    <property type="entry name" value="Ig-like_fold"/>
</dbReference>
<dbReference type="Gene3D" id="2.60.40.10">
    <property type="entry name" value="Immunoglobulins"/>
    <property type="match status" value="2"/>
</dbReference>
<evidence type="ECO:0000256" key="1">
    <source>
        <dbReference type="SAM" id="MobiDB-lite"/>
    </source>
</evidence>
<dbReference type="InterPro" id="IPR002909">
    <property type="entry name" value="IPT_dom"/>
</dbReference>
<accession>A0A8S3PUD4</accession>
<evidence type="ECO:0000256" key="2">
    <source>
        <dbReference type="SAM" id="Phobius"/>
    </source>
</evidence>
<dbReference type="AlphaFoldDB" id="A0A8S3PUD4"/>
<keyword evidence="2" id="KW-1133">Transmembrane helix</keyword>
<dbReference type="GO" id="GO:0002116">
    <property type="term" value="C:semaphorin receptor complex"/>
    <property type="evidence" value="ECO:0007669"/>
    <property type="project" value="TreeGrafter"/>
</dbReference>
<dbReference type="SMART" id="SM00429">
    <property type="entry name" value="IPT"/>
    <property type="match status" value="3"/>
</dbReference>
<evidence type="ECO:0000313" key="6">
    <source>
        <dbReference type="Proteomes" id="UP000683360"/>
    </source>
</evidence>
<evidence type="ECO:0000259" key="4">
    <source>
        <dbReference type="SMART" id="SM00429"/>
    </source>
</evidence>
<protein>
    <submittedName>
        <fullName evidence="5">PLXNB</fullName>
    </submittedName>
</protein>
<feature type="signal peptide" evidence="3">
    <location>
        <begin position="1"/>
        <end position="16"/>
    </location>
</feature>
<keyword evidence="3" id="KW-0732">Signal</keyword>
<dbReference type="PANTHER" id="PTHR22625">
    <property type="entry name" value="PLEXIN"/>
    <property type="match status" value="1"/>
</dbReference>
<dbReference type="InterPro" id="IPR031148">
    <property type="entry name" value="Plexin"/>
</dbReference>
<name>A0A8S3PUD4_MYTED</name>
<dbReference type="GO" id="GO:0030334">
    <property type="term" value="P:regulation of cell migration"/>
    <property type="evidence" value="ECO:0007669"/>
    <property type="project" value="TreeGrafter"/>
</dbReference>
<organism evidence="5 6">
    <name type="scientific">Mytilus edulis</name>
    <name type="common">Blue mussel</name>
    <dbReference type="NCBI Taxonomy" id="6550"/>
    <lineage>
        <taxon>Eukaryota</taxon>
        <taxon>Metazoa</taxon>
        <taxon>Spiralia</taxon>
        <taxon>Lophotrochozoa</taxon>
        <taxon>Mollusca</taxon>
        <taxon>Bivalvia</taxon>
        <taxon>Autobranchia</taxon>
        <taxon>Pteriomorphia</taxon>
        <taxon>Mytilida</taxon>
        <taxon>Mytiloidea</taxon>
        <taxon>Mytilidae</taxon>
        <taxon>Mytilinae</taxon>
        <taxon>Mytilus</taxon>
    </lineage>
</organism>
<dbReference type="EMBL" id="CAJPWZ010000163">
    <property type="protein sequence ID" value="CAG2187327.1"/>
    <property type="molecule type" value="Genomic_DNA"/>
</dbReference>
<dbReference type="OrthoDB" id="6121858at2759"/>